<proteinExistence type="predicted"/>
<feature type="compositionally biased region" description="Low complexity" evidence="1">
    <location>
        <begin position="93"/>
        <end position="117"/>
    </location>
</feature>
<dbReference type="AlphaFoldDB" id="A0A9P5LAS9"/>
<feature type="region of interest" description="Disordered" evidence="1">
    <location>
        <begin position="91"/>
        <end position="117"/>
    </location>
</feature>
<keyword evidence="3" id="KW-1185">Reference proteome</keyword>
<dbReference type="OrthoDB" id="5396810at2759"/>
<sequence>MSNSPPNYTDLPQVYTDPDANLPQAVPVANLPQAPIESAYRYAATDDYPEPLHTPNPDDNYRPSHTVGDASVASFLVIGAIVGGAVGSTLAKQSSTSDDSPSATTSGTPSATSQASSILRHSKIASVNWTDSDDHSRYFIFYQNQSKDIIASFWDSQNTTWETRSISASLRKADADFEVLPGTPITAVAWEIGTNNPDKDSQWTHHGLGYDRFINTGARSNIAAWRPNGGDPDDLPIVLLYQNDENQLVYSRSNNHWLGKPMGSASVVNASGLAISNLAANSNASDPLWRFYYDSSSTMRSILMEADLSTWDTSKNALGSISSSSHSNFAAVCYGRNDVVVADIQNEGAIVARYWDVELKWIPQETPTFLDTPNGIKASEGFTAISGHSEQRMYGIVDRQVNTTYVSEG</sequence>
<dbReference type="SUPFAM" id="SSF89372">
    <property type="entry name" value="Fucose-specific lectin"/>
    <property type="match status" value="2"/>
</dbReference>
<comment type="caution">
    <text evidence="2">The sequence shown here is derived from an EMBL/GenBank/DDBJ whole genome shotgun (WGS) entry which is preliminary data.</text>
</comment>
<evidence type="ECO:0008006" key="4">
    <source>
        <dbReference type="Google" id="ProtNLM"/>
    </source>
</evidence>
<dbReference type="EMBL" id="JAANBB010000042">
    <property type="protein sequence ID" value="KAF7553709.1"/>
    <property type="molecule type" value="Genomic_DNA"/>
</dbReference>
<dbReference type="Proteomes" id="UP000722485">
    <property type="component" value="Unassembled WGS sequence"/>
</dbReference>
<evidence type="ECO:0000256" key="1">
    <source>
        <dbReference type="SAM" id="MobiDB-lite"/>
    </source>
</evidence>
<gene>
    <name evidence="2" type="ORF">G7Z17_g3469</name>
</gene>
<accession>A0A9P5LAS9</accession>
<feature type="region of interest" description="Disordered" evidence="1">
    <location>
        <begin position="46"/>
        <end position="65"/>
    </location>
</feature>
<dbReference type="Gene3D" id="2.120.10.70">
    <property type="entry name" value="Fucose-specific lectin"/>
    <property type="match status" value="1"/>
</dbReference>
<feature type="region of interest" description="Disordered" evidence="1">
    <location>
        <begin position="1"/>
        <end position="24"/>
    </location>
</feature>
<reference evidence="2" key="1">
    <citation type="submission" date="2020-03" db="EMBL/GenBank/DDBJ databases">
        <title>Draft Genome Sequence of Cylindrodendrum hubeiense.</title>
        <authorList>
            <person name="Buettner E."/>
            <person name="Kellner H."/>
        </authorList>
    </citation>
    <scope>NUCLEOTIDE SEQUENCE</scope>
    <source>
        <strain evidence="2">IHI 201604</strain>
    </source>
</reference>
<organism evidence="2 3">
    <name type="scientific">Cylindrodendrum hubeiense</name>
    <dbReference type="NCBI Taxonomy" id="595255"/>
    <lineage>
        <taxon>Eukaryota</taxon>
        <taxon>Fungi</taxon>
        <taxon>Dikarya</taxon>
        <taxon>Ascomycota</taxon>
        <taxon>Pezizomycotina</taxon>
        <taxon>Sordariomycetes</taxon>
        <taxon>Hypocreomycetidae</taxon>
        <taxon>Hypocreales</taxon>
        <taxon>Nectriaceae</taxon>
        <taxon>Cylindrodendrum</taxon>
    </lineage>
</organism>
<name>A0A9P5LAS9_9HYPO</name>
<evidence type="ECO:0000313" key="2">
    <source>
        <dbReference type="EMBL" id="KAF7553709.1"/>
    </source>
</evidence>
<evidence type="ECO:0000313" key="3">
    <source>
        <dbReference type="Proteomes" id="UP000722485"/>
    </source>
</evidence>
<protein>
    <recommendedName>
        <fullName evidence="4">Fucose-specific lectin</fullName>
    </recommendedName>
</protein>